<evidence type="ECO:0000313" key="2">
    <source>
        <dbReference type="Proteomes" id="UP000694565"/>
    </source>
</evidence>
<accession>A0A8C2Z8D8</accession>
<protein>
    <submittedName>
        <fullName evidence="1">Uncharacterized protein</fullName>
    </submittedName>
</protein>
<dbReference type="Ensembl" id="ENSCLMT00005024626.1">
    <property type="protein sequence ID" value="ENSCLMP00005023527.1"/>
    <property type="gene ID" value="ENSCLMG00005011676.1"/>
</dbReference>
<organism evidence="1 2">
    <name type="scientific">Cyclopterus lumpus</name>
    <name type="common">Lumpsucker</name>
    <dbReference type="NCBI Taxonomy" id="8103"/>
    <lineage>
        <taxon>Eukaryota</taxon>
        <taxon>Metazoa</taxon>
        <taxon>Chordata</taxon>
        <taxon>Craniata</taxon>
        <taxon>Vertebrata</taxon>
        <taxon>Euteleostomi</taxon>
        <taxon>Actinopterygii</taxon>
        <taxon>Neopterygii</taxon>
        <taxon>Teleostei</taxon>
        <taxon>Neoteleostei</taxon>
        <taxon>Acanthomorphata</taxon>
        <taxon>Eupercaria</taxon>
        <taxon>Perciformes</taxon>
        <taxon>Cottioidei</taxon>
        <taxon>Cottales</taxon>
        <taxon>Cyclopteridae</taxon>
        <taxon>Cyclopterus</taxon>
    </lineage>
</organism>
<reference evidence="1" key="2">
    <citation type="submission" date="2025-09" db="UniProtKB">
        <authorList>
            <consortium name="Ensembl"/>
        </authorList>
    </citation>
    <scope>IDENTIFICATION</scope>
</reference>
<reference evidence="1" key="1">
    <citation type="submission" date="2025-08" db="UniProtKB">
        <authorList>
            <consortium name="Ensembl"/>
        </authorList>
    </citation>
    <scope>IDENTIFICATION</scope>
</reference>
<proteinExistence type="predicted"/>
<keyword evidence="2" id="KW-1185">Reference proteome</keyword>
<dbReference type="Proteomes" id="UP000694565">
    <property type="component" value="Unplaced"/>
</dbReference>
<sequence length="146" mass="16133">IGLSSTHILCHVHLSHHICLGGRASFLLSHTSLPSLPGLYGKLSEILPDTSQTSLRQHFLWVFRAKHTSPWLIATLPGLHPDQCSQVSLRSAAEKPGYQTTFTNYKTEQSVIQSLALIKPLGCACEGVHCLAALRCFCKRESERWG</sequence>
<evidence type="ECO:0000313" key="1">
    <source>
        <dbReference type="Ensembl" id="ENSCLMP00005023527.1"/>
    </source>
</evidence>
<name>A0A8C2Z8D8_CYCLU</name>
<dbReference type="AlphaFoldDB" id="A0A8C2Z8D8"/>